<accession>G5JKI5</accession>
<protein>
    <submittedName>
        <fullName evidence="1">Uncharacterized protein</fullName>
    </submittedName>
</protein>
<gene>
    <name evidence="1" type="ORF">SS7213T_10029</name>
</gene>
<dbReference type="AlphaFoldDB" id="G5JKI5"/>
<dbReference type="Proteomes" id="UP000005413">
    <property type="component" value="Unassembled WGS sequence"/>
</dbReference>
<organism evidence="1 2">
    <name type="scientific">Staphylococcus simiae CCM 7213 = CCUG 51256</name>
    <dbReference type="NCBI Taxonomy" id="911238"/>
    <lineage>
        <taxon>Bacteria</taxon>
        <taxon>Bacillati</taxon>
        <taxon>Bacillota</taxon>
        <taxon>Bacilli</taxon>
        <taxon>Bacillales</taxon>
        <taxon>Staphylococcaceae</taxon>
        <taxon>Staphylococcus</taxon>
    </lineage>
</organism>
<reference evidence="1 2" key="1">
    <citation type="journal article" date="2012" name="BMC Genomics">
        <title>Comparative genomic analysis of the genus Staphylococcus including Staphylococcus aureus and its newly described sister species Staphylococcus simiae.</title>
        <authorList>
            <person name="Suzuki H."/>
            <person name="Lefebure T."/>
            <person name="Pavinski Bitar P."/>
            <person name="Stanhope M.J."/>
        </authorList>
    </citation>
    <scope>NUCLEOTIDE SEQUENCE [LARGE SCALE GENOMIC DNA]</scope>
    <source>
        <strain evidence="1 2">CCM 7213</strain>
    </source>
</reference>
<proteinExistence type="predicted"/>
<keyword evidence="2" id="KW-1185">Reference proteome</keyword>
<name>G5JKI5_9STAP</name>
<dbReference type="EMBL" id="AEUN01000486">
    <property type="protein sequence ID" value="EHJ07294.1"/>
    <property type="molecule type" value="Genomic_DNA"/>
</dbReference>
<sequence>MKMLKFYNRIGKIPNQLGNSLILIFCEKIYNLVKGKKHLDELNN</sequence>
<evidence type="ECO:0000313" key="2">
    <source>
        <dbReference type="Proteomes" id="UP000005413"/>
    </source>
</evidence>
<comment type="caution">
    <text evidence="1">The sequence shown here is derived from an EMBL/GenBank/DDBJ whole genome shotgun (WGS) entry which is preliminary data.</text>
</comment>
<evidence type="ECO:0000313" key="1">
    <source>
        <dbReference type="EMBL" id="EHJ07294.1"/>
    </source>
</evidence>